<comment type="caution">
    <text evidence="1">The sequence shown here is derived from an EMBL/GenBank/DDBJ whole genome shotgun (WGS) entry which is preliminary data.</text>
</comment>
<dbReference type="AlphaFoldDB" id="A0AA86N6D3"/>
<dbReference type="Proteomes" id="UP001642409">
    <property type="component" value="Unassembled WGS sequence"/>
</dbReference>
<evidence type="ECO:0000313" key="1">
    <source>
        <dbReference type="EMBL" id="CAI9913837.1"/>
    </source>
</evidence>
<sequence>MELKQLSIVGASYNQIIDTESIQLHPNFDKFNLDVQYQPTTEDLKAANIMRDINNQISSLKYMCQQSSHTKNENNLFRQKITQKLQQSYNSHEQFVARVTFLFQKMNELEGQQ</sequence>
<accession>A0AA86N6D3</accession>
<organism evidence="1">
    <name type="scientific">Hexamita inflata</name>
    <dbReference type="NCBI Taxonomy" id="28002"/>
    <lineage>
        <taxon>Eukaryota</taxon>
        <taxon>Metamonada</taxon>
        <taxon>Diplomonadida</taxon>
        <taxon>Hexamitidae</taxon>
        <taxon>Hexamitinae</taxon>
        <taxon>Hexamita</taxon>
    </lineage>
</organism>
<keyword evidence="3" id="KW-1185">Reference proteome</keyword>
<dbReference type="EMBL" id="CATOUU010000037">
    <property type="protein sequence ID" value="CAI9913837.1"/>
    <property type="molecule type" value="Genomic_DNA"/>
</dbReference>
<reference evidence="1" key="1">
    <citation type="submission" date="2023-06" db="EMBL/GenBank/DDBJ databases">
        <authorList>
            <person name="Kurt Z."/>
        </authorList>
    </citation>
    <scope>NUCLEOTIDE SEQUENCE</scope>
</reference>
<reference evidence="2 3" key="2">
    <citation type="submission" date="2024-07" db="EMBL/GenBank/DDBJ databases">
        <authorList>
            <person name="Akdeniz Z."/>
        </authorList>
    </citation>
    <scope>NUCLEOTIDE SEQUENCE [LARGE SCALE GENOMIC DNA]</scope>
</reference>
<gene>
    <name evidence="1" type="ORF">HINF_LOCUS1482</name>
    <name evidence="2" type="ORF">HINF_LOCUS78044</name>
</gene>
<name>A0AA86N6D3_9EUKA</name>
<dbReference type="EMBL" id="CAXDID020000803">
    <property type="protein sequence ID" value="CAL6114541.1"/>
    <property type="molecule type" value="Genomic_DNA"/>
</dbReference>
<evidence type="ECO:0000313" key="3">
    <source>
        <dbReference type="Proteomes" id="UP001642409"/>
    </source>
</evidence>
<evidence type="ECO:0000313" key="2">
    <source>
        <dbReference type="EMBL" id="CAL6114541.1"/>
    </source>
</evidence>
<protein>
    <submittedName>
        <fullName evidence="2">Hypothetical_protein</fullName>
    </submittedName>
</protein>
<proteinExistence type="predicted"/>